<dbReference type="RefSeq" id="WP_349641763.1">
    <property type="nucleotide sequence ID" value="NZ_CAWVOH010000001.1"/>
</dbReference>
<dbReference type="Pfam" id="PF22564">
    <property type="entry name" value="HAAS"/>
    <property type="match status" value="1"/>
</dbReference>
<reference evidence="3 4" key="1">
    <citation type="submission" date="2024-01" db="EMBL/GenBank/DDBJ databases">
        <authorList>
            <person name="Botero Cardona J."/>
        </authorList>
    </citation>
    <scope>NUCLEOTIDE SEQUENCE [LARGE SCALE GENOMIC DNA]</scope>
    <source>
        <strain evidence="3 4">LMG 33000</strain>
    </source>
</reference>
<dbReference type="Proteomes" id="UP001314241">
    <property type="component" value="Unassembled WGS sequence"/>
</dbReference>
<organism evidence="3 4">
    <name type="scientific">Eupransor demetentiae</name>
    <dbReference type="NCBI Taxonomy" id="3109584"/>
    <lineage>
        <taxon>Bacteria</taxon>
        <taxon>Bacillati</taxon>
        <taxon>Bacillota</taxon>
        <taxon>Bacilli</taxon>
        <taxon>Lactobacillales</taxon>
        <taxon>Lactobacillaceae</taxon>
        <taxon>Eupransor</taxon>
    </lineage>
</organism>
<keyword evidence="2" id="KW-0812">Transmembrane</keyword>
<evidence type="ECO:0000313" key="4">
    <source>
        <dbReference type="Proteomes" id="UP001314241"/>
    </source>
</evidence>
<evidence type="ECO:0000256" key="2">
    <source>
        <dbReference type="SAM" id="Phobius"/>
    </source>
</evidence>
<sequence length="196" mass="22555">MTYLDELSHHLGDLAASDRQDILDYYQNYFADGHLTDEQARQKLGSPQQLAEKLKADLTGKDSSQGHQKSGKTKREKVPHSLSEQIVFWTLLVLLSPIWLPILMTVAILLLVLPFTFACIIFAFVLTGILMVVCLPFIIFQSFWGSLYCLGIAFMMFGLVILIWPSVRRLGVMTWNWLRLGWQRILDLMKREVNHE</sequence>
<name>A0ABM9N4Y6_9LACO</name>
<keyword evidence="4" id="KW-1185">Reference proteome</keyword>
<dbReference type="EMBL" id="CAWVOH010000001">
    <property type="protein sequence ID" value="CAK8054227.1"/>
    <property type="molecule type" value="Genomic_DNA"/>
</dbReference>
<protein>
    <submittedName>
        <fullName evidence="3">Uncharacterized membrane protein</fullName>
    </submittedName>
</protein>
<keyword evidence="2" id="KW-0472">Membrane</keyword>
<feature type="transmembrane region" description="Helical" evidence="2">
    <location>
        <begin position="86"/>
        <end position="113"/>
    </location>
</feature>
<proteinExistence type="predicted"/>
<comment type="caution">
    <text evidence="3">The sequence shown here is derived from an EMBL/GenBank/DDBJ whole genome shotgun (WGS) entry which is preliminary data.</text>
</comment>
<keyword evidence="2" id="KW-1133">Transmembrane helix</keyword>
<evidence type="ECO:0000256" key="1">
    <source>
        <dbReference type="SAM" id="MobiDB-lite"/>
    </source>
</evidence>
<gene>
    <name evidence="3" type="ORF">R54876_GBNLAHCA_00789</name>
</gene>
<feature type="region of interest" description="Disordered" evidence="1">
    <location>
        <begin position="57"/>
        <end position="77"/>
    </location>
</feature>
<feature type="transmembrane region" description="Helical" evidence="2">
    <location>
        <begin position="145"/>
        <end position="164"/>
    </location>
</feature>
<feature type="transmembrane region" description="Helical" evidence="2">
    <location>
        <begin position="120"/>
        <end position="139"/>
    </location>
</feature>
<evidence type="ECO:0000313" key="3">
    <source>
        <dbReference type="EMBL" id="CAK8054227.1"/>
    </source>
</evidence>
<accession>A0ABM9N4Y6</accession>